<comment type="subcellular location">
    <subcellularLocation>
        <location evidence="1">Cytoplasm</location>
    </subcellularLocation>
</comment>
<name>A0A1R3V4C5_9HYPH</name>
<dbReference type="InterPro" id="IPR010586">
    <property type="entry name" value="T3SS_stator_protein"/>
</dbReference>
<dbReference type="Proteomes" id="UP000188388">
    <property type="component" value="Unassembled WGS sequence"/>
</dbReference>
<dbReference type="GO" id="GO:0005829">
    <property type="term" value="C:cytosol"/>
    <property type="evidence" value="ECO:0007669"/>
    <property type="project" value="TreeGrafter"/>
</dbReference>
<evidence type="ECO:0000256" key="3">
    <source>
        <dbReference type="ARBA" id="ARBA00022490"/>
    </source>
</evidence>
<dbReference type="GO" id="GO:0030254">
    <property type="term" value="P:protein secretion by the type III secretion system"/>
    <property type="evidence" value="ECO:0007669"/>
    <property type="project" value="InterPro"/>
</dbReference>
<keyword evidence="8" id="KW-1185">Reference proteome</keyword>
<evidence type="ECO:0000256" key="5">
    <source>
        <dbReference type="ARBA" id="ARBA00024335"/>
    </source>
</evidence>
<reference evidence="8" key="1">
    <citation type="submission" date="2017-01" db="EMBL/GenBank/DDBJ databases">
        <authorList>
            <person name="Brunel B."/>
        </authorList>
    </citation>
    <scope>NUCLEOTIDE SEQUENCE [LARGE SCALE GENOMIC DNA]</scope>
</reference>
<evidence type="ECO:0000313" key="7">
    <source>
        <dbReference type="EMBL" id="SIT54764.1"/>
    </source>
</evidence>
<gene>
    <name evidence="7" type="primary">nolV</name>
    <name evidence="7" type="ORF">BQ8794_180108</name>
</gene>
<dbReference type="NCBIfam" id="TIGR02499">
    <property type="entry name" value="HrpE_YscL_not"/>
    <property type="match status" value="1"/>
</dbReference>
<proteinExistence type="inferred from homology"/>
<keyword evidence="3" id="KW-0963">Cytoplasm</keyword>
<evidence type="ECO:0000256" key="2">
    <source>
        <dbReference type="ARBA" id="ARBA00022448"/>
    </source>
</evidence>
<sequence>MTADISVAPAAPQMRPLGPLIPASELEIWDNAAEACAAAERHQQRVRSWARAAYQRELARGHAEGLDAGAEEMAALISQAVAEVARRKAVLEQQLPQLVMEILSDLVGAFDPGELLVMAVRHAIERQYSGAEVCLHVCPTQVDMLTREFAACDGQDGRPRVRIKPDPTLSPQRCVLWSEYGNVDLGLDAQMRALRLGFGTLSEKGEL</sequence>
<evidence type="ECO:0000256" key="6">
    <source>
        <dbReference type="ARBA" id="ARBA00040494"/>
    </source>
</evidence>
<evidence type="ECO:0000256" key="4">
    <source>
        <dbReference type="ARBA" id="ARBA00022927"/>
    </source>
</evidence>
<dbReference type="EMBL" id="FTPD01000010">
    <property type="protein sequence ID" value="SIT54764.1"/>
    <property type="molecule type" value="Genomic_DNA"/>
</dbReference>
<evidence type="ECO:0000256" key="1">
    <source>
        <dbReference type="ARBA" id="ARBA00004496"/>
    </source>
</evidence>
<dbReference type="RefSeq" id="WP_008874780.1">
    <property type="nucleotide sequence ID" value="NZ_FTPD01000010.1"/>
</dbReference>
<dbReference type="Pfam" id="PF06635">
    <property type="entry name" value="T3SS_SCTL"/>
    <property type="match status" value="1"/>
</dbReference>
<dbReference type="STRING" id="1631249.BQ8794_180108"/>
<organism evidence="7 8">
    <name type="scientific">Mesorhizobium prunaredense</name>
    <dbReference type="NCBI Taxonomy" id="1631249"/>
    <lineage>
        <taxon>Bacteria</taxon>
        <taxon>Pseudomonadati</taxon>
        <taxon>Pseudomonadota</taxon>
        <taxon>Alphaproteobacteria</taxon>
        <taxon>Hyphomicrobiales</taxon>
        <taxon>Phyllobacteriaceae</taxon>
        <taxon>Mesorhizobium</taxon>
    </lineage>
</organism>
<dbReference type="InterPro" id="IPR012842">
    <property type="entry name" value="T3SS_SctL/SctL2"/>
</dbReference>
<dbReference type="PANTHER" id="PTHR34982">
    <property type="entry name" value="YOP PROTEINS TRANSLOCATION PROTEIN L"/>
    <property type="match status" value="1"/>
</dbReference>
<evidence type="ECO:0000313" key="8">
    <source>
        <dbReference type="Proteomes" id="UP000188388"/>
    </source>
</evidence>
<dbReference type="PANTHER" id="PTHR34982:SF1">
    <property type="entry name" value="FLAGELLAR ASSEMBLY PROTEIN FLIH"/>
    <property type="match status" value="1"/>
</dbReference>
<comment type="similarity">
    <text evidence="5">Belongs to the SctL stator family.</text>
</comment>
<protein>
    <recommendedName>
        <fullName evidence="6">Type 3 secretion system stator protein</fullName>
    </recommendedName>
</protein>
<dbReference type="InterPro" id="IPR051472">
    <property type="entry name" value="T3SS_Stator/FliH"/>
</dbReference>
<keyword evidence="4" id="KW-0653">Protein transport</keyword>
<accession>A0A1R3V4C5</accession>
<dbReference type="AlphaFoldDB" id="A0A1R3V4C5"/>
<keyword evidence="2" id="KW-0813">Transport</keyword>